<dbReference type="InterPro" id="IPR036770">
    <property type="entry name" value="Ankyrin_rpt-contain_sf"/>
</dbReference>
<feature type="region of interest" description="Disordered" evidence="3">
    <location>
        <begin position="1"/>
        <end position="34"/>
    </location>
</feature>
<protein>
    <submittedName>
        <fullName evidence="4">Uncharacterized protein</fullName>
    </submittedName>
</protein>
<reference evidence="4" key="1">
    <citation type="submission" date="2021-01" db="EMBL/GenBank/DDBJ databases">
        <authorList>
            <person name="Corre E."/>
            <person name="Pelletier E."/>
            <person name="Niang G."/>
            <person name="Scheremetjew M."/>
            <person name="Finn R."/>
            <person name="Kale V."/>
            <person name="Holt S."/>
            <person name="Cochrane G."/>
            <person name="Meng A."/>
            <person name="Brown T."/>
            <person name="Cohen L."/>
        </authorList>
    </citation>
    <scope>NUCLEOTIDE SEQUENCE</scope>
</reference>
<dbReference type="Gene3D" id="1.25.40.20">
    <property type="entry name" value="Ankyrin repeat-containing domain"/>
    <property type="match status" value="1"/>
</dbReference>
<evidence type="ECO:0000256" key="1">
    <source>
        <dbReference type="ARBA" id="ARBA00022737"/>
    </source>
</evidence>
<dbReference type="SUPFAM" id="SSF48403">
    <property type="entry name" value="Ankyrin repeat"/>
    <property type="match status" value="1"/>
</dbReference>
<proteinExistence type="predicted"/>
<gene>
    <name evidence="4" type="ORF">NSCI0253_LOCUS4697</name>
</gene>
<organism evidence="4">
    <name type="scientific">Noctiluca scintillans</name>
    <name type="common">Sea sparkle</name>
    <name type="synonym">Red tide dinoflagellate</name>
    <dbReference type="NCBI Taxonomy" id="2966"/>
    <lineage>
        <taxon>Eukaryota</taxon>
        <taxon>Sar</taxon>
        <taxon>Alveolata</taxon>
        <taxon>Dinophyceae</taxon>
        <taxon>Noctilucales</taxon>
        <taxon>Noctilucaceae</taxon>
        <taxon>Noctiluca</taxon>
    </lineage>
</organism>
<dbReference type="InterPro" id="IPR050776">
    <property type="entry name" value="Ank_Repeat/CDKN_Inhibitor"/>
</dbReference>
<dbReference type="PANTHER" id="PTHR24201">
    <property type="entry name" value="ANK_REP_REGION DOMAIN-CONTAINING PROTEIN"/>
    <property type="match status" value="1"/>
</dbReference>
<evidence type="ECO:0000256" key="2">
    <source>
        <dbReference type="ARBA" id="ARBA00023043"/>
    </source>
</evidence>
<dbReference type="AlphaFoldDB" id="A0A7S0ZRK4"/>
<keyword evidence="1" id="KW-0677">Repeat</keyword>
<evidence type="ECO:0000256" key="3">
    <source>
        <dbReference type="SAM" id="MobiDB-lite"/>
    </source>
</evidence>
<accession>A0A7S0ZRK4</accession>
<name>A0A7S0ZRK4_NOCSC</name>
<sequence>MDSGLDTCSPPRTPRTARNDTSVHSGGHPSGFASQVFRPNCTQCPRKTSKSDRVWKALHFGREDILARLLDDDDMLVFEMIKGPVGGNLEPVLVHAAQCGCSPQILASLLRHGADPNGTGSSGFTALHVLGVWPVYPSDIEGTLDLKQTLVSIDQCLACARCLVRYGADPHHPDAVGRAAMDVAEANGRKRLADFLRFFREMASCTFLRAVWCRQEGVETPPGLLNMRNDTMQLLYSFLEPE</sequence>
<evidence type="ECO:0000313" key="4">
    <source>
        <dbReference type="EMBL" id="CAD8830351.1"/>
    </source>
</evidence>
<keyword evidence="2" id="KW-0040">ANK repeat</keyword>
<dbReference type="PANTHER" id="PTHR24201:SF15">
    <property type="entry name" value="ANKYRIN REPEAT DOMAIN-CONTAINING PROTEIN 66"/>
    <property type="match status" value="1"/>
</dbReference>
<dbReference type="EMBL" id="HBFQ01006648">
    <property type="protein sequence ID" value="CAD8830351.1"/>
    <property type="molecule type" value="Transcribed_RNA"/>
</dbReference>